<dbReference type="RefSeq" id="WP_419193628.1">
    <property type="nucleotide sequence ID" value="NZ_CP036279.1"/>
</dbReference>
<evidence type="ECO:0000256" key="1">
    <source>
        <dbReference type="ARBA" id="ARBA00022729"/>
    </source>
</evidence>
<evidence type="ECO:0000259" key="3">
    <source>
        <dbReference type="Pfam" id="PF00326"/>
    </source>
</evidence>
<proteinExistence type="predicted"/>
<dbReference type="EMBL" id="CP036279">
    <property type="protein sequence ID" value="QDU61983.1"/>
    <property type="molecule type" value="Genomic_DNA"/>
</dbReference>
<feature type="domain" description="Peptidase S9 prolyl oligopeptidase catalytic" evidence="3">
    <location>
        <begin position="224"/>
        <end position="365"/>
    </location>
</feature>
<dbReference type="InterPro" id="IPR001375">
    <property type="entry name" value="Peptidase_S9_cat"/>
</dbReference>
<dbReference type="Pfam" id="PF00326">
    <property type="entry name" value="Peptidase_S9"/>
    <property type="match status" value="1"/>
</dbReference>
<dbReference type="SUPFAM" id="SSF53474">
    <property type="entry name" value="alpha/beta-Hydrolases"/>
    <property type="match status" value="1"/>
</dbReference>
<name>A0A518B4S8_9BACT</name>
<dbReference type="Gene3D" id="3.40.50.1820">
    <property type="entry name" value="alpha/beta hydrolase"/>
    <property type="match status" value="1"/>
</dbReference>
<reference evidence="4 5" key="1">
    <citation type="submission" date="2019-02" db="EMBL/GenBank/DDBJ databases">
        <title>Deep-cultivation of Planctomycetes and their phenomic and genomic characterization uncovers novel biology.</title>
        <authorList>
            <person name="Wiegand S."/>
            <person name="Jogler M."/>
            <person name="Boedeker C."/>
            <person name="Pinto D."/>
            <person name="Vollmers J."/>
            <person name="Rivas-Marin E."/>
            <person name="Kohn T."/>
            <person name="Peeters S.H."/>
            <person name="Heuer A."/>
            <person name="Rast P."/>
            <person name="Oberbeckmann S."/>
            <person name="Bunk B."/>
            <person name="Jeske O."/>
            <person name="Meyerdierks A."/>
            <person name="Storesund J.E."/>
            <person name="Kallscheuer N."/>
            <person name="Luecker S."/>
            <person name="Lage O.M."/>
            <person name="Pohl T."/>
            <person name="Merkel B.J."/>
            <person name="Hornburger P."/>
            <person name="Mueller R.-W."/>
            <person name="Bruemmer F."/>
            <person name="Labrenz M."/>
            <person name="Spormann A.M."/>
            <person name="Op den Camp H."/>
            <person name="Overmann J."/>
            <person name="Amann R."/>
            <person name="Jetten M.S.M."/>
            <person name="Mascher T."/>
            <person name="Medema M.H."/>
            <person name="Devos D.P."/>
            <person name="Kaster A.-K."/>
            <person name="Ovreas L."/>
            <person name="Rohde M."/>
            <person name="Galperin M.Y."/>
            <person name="Jogler C."/>
        </authorList>
    </citation>
    <scope>NUCLEOTIDE SEQUENCE [LARGE SCALE GENOMIC DNA]</scope>
    <source>
        <strain evidence="4 5">Pan216</strain>
    </source>
</reference>
<accession>A0A518B4S8</accession>
<evidence type="ECO:0000313" key="4">
    <source>
        <dbReference type="EMBL" id="QDU61983.1"/>
    </source>
</evidence>
<dbReference type="InterPro" id="IPR050955">
    <property type="entry name" value="Plant_Biomass_Hydrol_Est"/>
</dbReference>
<gene>
    <name evidence="4" type="ORF">Pan216_28490</name>
</gene>
<keyword evidence="1 2" id="KW-0732">Signal</keyword>
<dbReference type="InterPro" id="IPR029058">
    <property type="entry name" value="AB_hydrolase_fold"/>
</dbReference>
<keyword evidence="5" id="KW-1185">Reference proteome</keyword>
<dbReference type="PANTHER" id="PTHR43037:SF1">
    <property type="entry name" value="BLL1128 PROTEIN"/>
    <property type="match status" value="1"/>
</dbReference>
<sequence length="684" mass="77174" precursor="true">MQRFSVRWPAWHWLLVLSLATAVTTQALGDGPKDNIPTEVRPIPPIGIEVPEADRKELEQGLSQLRTLIEQLKSNQKAPPERLADIIIYERAVSDALEHREFFSKGDINAAKELLREGAERAKQLAKGDAPWTRATGLVPLGYVSKIDGSVQPYGLVIPESYSPTGTDAVRLDLWFHGRGEKLSEVSFLNQRRKRAGQYAPKETIVLHPYGRYSNAFKFAGEVDVLEALEDVERRYRIDPDRISVRGFSMGGAACWQFAVHYADRWFAANPGAGFSETPEFLKTFQQEALAPSWYEQRLWRLYDCPGYAINLFHCPTIAYSGELDKQKQAADIMQEALAQQGIDLVHIIGPETKHSIHADSKEEIERRMASLAEVGRRHVPRTLHFATFTLKYNRMKWLTVDALDKHWVPARVDAEIVGDDALSVSTSNVEALTFAMPPGRCPLDITKSPEITIDGQKLSAPKPKSDRSWDCSLHRTEKGWVVGPLKDDGLRKRHDLQGPIDDAFMDSFVFVRPTGTSTHEAVQQWTTSELDRAIEHWRKHFRGEARVVDDTDVDEKLIANANLVLFGDATSNQTIAKVLGKLPIKWDEAKVTVGDKSFEAAHHAPILIYPNPLNPDRYVVLNSGFTYRSYAYLNNARQVPMLPDWAVIDLREPPNSQHPGKIVTAGFFDEDWQWQPGYQAAEK</sequence>
<feature type="chain" id="PRO_5022187634" evidence="2">
    <location>
        <begin position="30"/>
        <end position="684"/>
    </location>
</feature>
<dbReference type="Proteomes" id="UP000317093">
    <property type="component" value="Chromosome"/>
</dbReference>
<dbReference type="GO" id="GO:0008236">
    <property type="term" value="F:serine-type peptidase activity"/>
    <property type="evidence" value="ECO:0007669"/>
    <property type="project" value="InterPro"/>
</dbReference>
<dbReference type="PANTHER" id="PTHR43037">
    <property type="entry name" value="UNNAMED PRODUCT-RELATED"/>
    <property type="match status" value="1"/>
</dbReference>
<dbReference type="KEGG" id="knv:Pan216_28490"/>
<protein>
    <submittedName>
        <fullName evidence="4">Prolyl oligopeptidase family protein</fullName>
    </submittedName>
</protein>
<organism evidence="4 5">
    <name type="scientific">Kolteria novifilia</name>
    <dbReference type="NCBI Taxonomy" id="2527975"/>
    <lineage>
        <taxon>Bacteria</taxon>
        <taxon>Pseudomonadati</taxon>
        <taxon>Planctomycetota</taxon>
        <taxon>Planctomycetia</taxon>
        <taxon>Kolteriales</taxon>
        <taxon>Kolteriaceae</taxon>
        <taxon>Kolteria</taxon>
    </lineage>
</organism>
<feature type="signal peptide" evidence="2">
    <location>
        <begin position="1"/>
        <end position="29"/>
    </location>
</feature>
<dbReference type="AlphaFoldDB" id="A0A518B4S8"/>
<evidence type="ECO:0000313" key="5">
    <source>
        <dbReference type="Proteomes" id="UP000317093"/>
    </source>
</evidence>
<evidence type="ECO:0000256" key="2">
    <source>
        <dbReference type="SAM" id="SignalP"/>
    </source>
</evidence>
<dbReference type="GO" id="GO:0006508">
    <property type="term" value="P:proteolysis"/>
    <property type="evidence" value="ECO:0007669"/>
    <property type="project" value="InterPro"/>
</dbReference>